<protein>
    <submittedName>
        <fullName evidence="1">Uncharacterized protein</fullName>
    </submittedName>
</protein>
<reference evidence="1 2" key="1">
    <citation type="submission" date="2014-04" db="EMBL/GenBank/DDBJ databases">
        <authorList>
            <consortium name="DOE Joint Genome Institute"/>
            <person name="Kuo A."/>
            <person name="Kohler A."/>
            <person name="Costa M.D."/>
            <person name="Nagy L.G."/>
            <person name="Floudas D."/>
            <person name="Copeland A."/>
            <person name="Barry K.W."/>
            <person name="Cichocki N."/>
            <person name="Veneault-Fourrey C."/>
            <person name="LaButti K."/>
            <person name="Lindquist E.A."/>
            <person name="Lipzen A."/>
            <person name="Lundell T."/>
            <person name="Morin E."/>
            <person name="Murat C."/>
            <person name="Sun H."/>
            <person name="Tunlid A."/>
            <person name="Henrissat B."/>
            <person name="Grigoriev I.V."/>
            <person name="Hibbett D.S."/>
            <person name="Martin F."/>
            <person name="Nordberg H.P."/>
            <person name="Cantor M.N."/>
            <person name="Hua S.X."/>
        </authorList>
    </citation>
    <scope>NUCLEOTIDE SEQUENCE [LARGE SCALE GENOMIC DNA]</scope>
    <source>
        <strain evidence="1 2">Marx 270</strain>
    </source>
</reference>
<keyword evidence="2" id="KW-1185">Reference proteome</keyword>
<dbReference type="InParanoid" id="A0A0C3NPF7"/>
<gene>
    <name evidence="1" type="ORF">M404DRAFT_1001982</name>
</gene>
<dbReference type="Proteomes" id="UP000054217">
    <property type="component" value="Unassembled WGS sequence"/>
</dbReference>
<evidence type="ECO:0000313" key="2">
    <source>
        <dbReference type="Proteomes" id="UP000054217"/>
    </source>
</evidence>
<evidence type="ECO:0000313" key="1">
    <source>
        <dbReference type="EMBL" id="KIO02755.1"/>
    </source>
</evidence>
<organism evidence="1 2">
    <name type="scientific">Pisolithus tinctorius Marx 270</name>
    <dbReference type="NCBI Taxonomy" id="870435"/>
    <lineage>
        <taxon>Eukaryota</taxon>
        <taxon>Fungi</taxon>
        <taxon>Dikarya</taxon>
        <taxon>Basidiomycota</taxon>
        <taxon>Agaricomycotina</taxon>
        <taxon>Agaricomycetes</taxon>
        <taxon>Agaricomycetidae</taxon>
        <taxon>Boletales</taxon>
        <taxon>Sclerodermatineae</taxon>
        <taxon>Pisolithaceae</taxon>
        <taxon>Pisolithus</taxon>
    </lineage>
</organism>
<sequence length="74" mass="8010">MPTTSESDNPWSIIAPATCCIGLVFRPATAGTATDLKLDTCSRFRLLASLTLRVTRQQSARGSQGISCIHHSYK</sequence>
<dbReference type="EMBL" id="KN831980">
    <property type="protein sequence ID" value="KIO02755.1"/>
    <property type="molecule type" value="Genomic_DNA"/>
</dbReference>
<accession>A0A0C3NPF7</accession>
<dbReference type="HOGENOM" id="CLU_2688815_0_0_1"/>
<dbReference type="AlphaFoldDB" id="A0A0C3NPF7"/>
<name>A0A0C3NPF7_PISTI</name>
<reference evidence="2" key="2">
    <citation type="submission" date="2015-01" db="EMBL/GenBank/DDBJ databases">
        <title>Evolutionary Origins and Diversification of the Mycorrhizal Mutualists.</title>
        <authorList>
            <consortium name="DOE Joint Genome Institute"/>
            <consortium name="Mycorrhizal Genomics Consortium"/>
            <person name="Kohler A."/>
            <person name="Kuo A."/>
            <person name="Nagy L.G."/>
            <person name="Floudas D."/>
            <person name="Copeland A."/>
            <person name="Barry K.W."/>
            <person name="Cichocki N."/>
            <person name="Veneault-Fourrey C."/>
            <person name="LaButti K."/>
            <person name="Lindquist E.A."/>
            <person name="Lipzen A."/>
            <person name="Lundell T."/>
            <person name="Morin E."/>
            <person name="Murat C."/>
            <person name="Riley R."/>
            <person name="Ohm R."/>
            <person name="Sun H."/>
            <person name="Tunlid A."/>
            <person name="Henrissat B."/>
            <person name="Grigoriev I.V."/>
            <person name="Hibbett D.S."/>
            <person name="Martin F."/>
        </authorList>
    </citation>
    <scope>NUCLEOTIDE SEQUENCE [LARGE SCALE GENOMIC DNA]</scope>
    <source>
        <strain evidence="2">Marx 270</strain>
    </source>
</reference>
<proteinExistence type="predicted"/>